<evidence type="ECO:0000256" key="10">
    <source>
        <dbReference type="ARBA" id="ARBA00023970"/>
    </source>
</evidence>
<comment type="catalytic activity">
    <reaction evidence="8">
        <text>2'-deoxyguanosine + phosphate = 2-deoxy-alpha-D-ribose 1-phosphate + guanine</text>
        <dbReference type="Rhea" id="RHEA:27738"/>
        <dbReference type="ChEBI" id="CHEBI:16235"/>
        <dbReference type="ChEBI" id="CHEBI:17172"/>
        <dbReference type="ChEBI" id="CHEBI:43474"/>
        <dbReference type="ChEBI" id="CHEBI:57259"/>
        <dbReference type="EC" id="2.4.2.1"/>
    </reaction>
</comment>
<feature type="binding site" evidence="12">
    <location>
        <begin position="102"/>
        <end position="104"/>
    </location>
    <ligand>
        <name>phosphate</name>
        <dbReference type="ChEBI" id="CHEBI:43474"/>
    </ligand>
</feature>
<dbReference type="Proteomes" id="UP001292079">
    <property type="component" value="Unassembled WGS sequence"/>
</dbReference>
<dbReference type="CDD" id="cd09009">
    <property type="entry name" value="PNP-EcPNPII_like"/>
    <property type="match status" value="1"/>
</dbReference>
<dbReference type="PANTHER" id="PTHR11904:SF9">
    <property type="entry name" value="PURINE NUCLEOSIDE PHOSPHORYLASE-RELATED"/>
    <property type="match status" value="1"/>
</dbReference>
<evidence type="ECO:0000256" key="7">
    <source>
        <dbReference type="ARBA" id="ARBA00023918"/>
    </source>
</evidence>
<comment type="similarity">
    <text evidence="2 11">Belongs to the PNP/MTAP phosphorylase family.</text>
</comment>
<comment type="function">
    <text evidence="11">The purine nucleoside phosphorylases catalyze the phosphorolytic breakdown of the N-glycosidic bond in the beta-(deoxy)ribonucleoside molecules, with the formation of the corresponding free purine bases and pentose-1-phosphate.</text>
</comment>
<dbReference type="GO" id="GO:0005737">
    <property type="term" value="C:cytoplasm"/>
    <property type="evidence" value="ECO:0007669"/>
    <property type="project" value="TreeGrafter"/>
</dbReference>
<evidence type="ECO:0000256" key="12">
    <source>
        <dbReference type="PIRSR" id="PIRSR000477-2"/>
    </source>
</evidence>
<evidence type="ECO:0000256" key="1">
    <source>
        <dbReference type="ARBA" id="ARBA00005058"/>
    </source>
</evidence>
<dbReference type="InterPro" id="IPR000845">
    <property type="entry name" value="Nucleoside_phosphorylase_d"/>
</dbReference>
<dbReference type="GO" id="GO:0009116">
    <property type="term" value="P:nucleoside metabolic process"/>
    <property type="evidence" value="ECO:0007669"/>
    <property type="project" value="InterPro"/>
</dbReference>
<dbReference type="EMBL" id="JALJAT010000001">
    <property type="protein sequence ID" value="KAK4475641.1"/>
    <property type="molecule type" value="Genomic_DNA"/>
</dbReference>
<gene>
    <name evidence="14" type="ORF">MN116_000911</name>
</gene>
<reference evidence="14" key="2">
    <citation type="journal article" date="2023" name="Infect Dis Poverty">
        <title>Chromosome-scale genome of the human blood fluke Schistosoma mekongi and its implications for public health.</title>
        <authorList>
            <person name="Zhou M."/>
            <person name="Xu L."/>
            <person name="Xu D."/>
            <person name="Chen W."/>
            <person name="Khan J."/>
            <person name="Hu Y."/>
            <person name="Huang H."/>
            <person name="Wei H."/>
            <person name="Zhang Y."/>
            <person name="Chusongsang P."/>
            <person name="Tanasarnprasert K."/>
            <person name="Hu X."/>
            <person name="Limpanont Y."/>
            <person name="Lv Z."/>
        </authorList>
    </citation>
    <scope>NUCLEOTIDE SEQUENCE</scope>
    <source>
        <strain evidence="14">LV_2022a</strain>
    </source>
</reference>
<dbReference type="InterPro" id="IPR011270">
    <property type="entry name" value="Pur_Nuc_Pase_Ino/Guo-sp"/>
</dbReference>
<organism evidence="14 15">
    <name type="scientific">Schistosoma mekongi</name>
    <name type="common">Parasitic worm</name>
    <dbReference type="NCBI Taxonomy" id="38744"/>
    <lineage>
        <taxon>Eukaryota</taxon>
        <taxon>Metazoa</taxon>
        <taxon>Spiralia</taxon>
        <taxon>Lophotrochozoa</taxon>
        <taxon>Platyhelminthes</taxon>
        <taxon>Trematoda</taxon>
        <taxon>Digenea</taxon>
        <taxon>Strigeidida</taxon>
        <taxon>Schistosomatoidea</taxon>
        <taxon>Schistosomatidae</taxon>
        <taxon>Schistosoma</taxon>
    </lineage>
</organism>
<evidence type="ECO:0000256" key="8">
    <source>
        <dbReference type="ARBA" id="ARBA00023929"/>
    </source>
</evidence>
<feature type="binding site" evidence="12">
    <location>
        <position position="219"/>
    </location>
    <ligand>
        <name>a purine D-ribonucleoside</name>
        <dbReference type="ChEBI" id="CHEBI:142355"/>
    </ligand>
</feature>
<proteinExistence type="inferred from homology"/>
<protein>
    <recommendedName>
        <fullName evidence="4 11">Purine nucleoside phosphorylase</fullName>
        <ecNumber evidence="3 11">2.4.2.1</ecNumber>
    </recommendedName>
    <alternativeName>
        <fullName evidence="11">Inosine-guanosine phosphorylase</fullName>
    </alternativeName>
</protein>
<feature type="binding site" evidence="12">
    <location>
        <position position="261"/>
    </location>
    <ligand>
        <name>a purine D-ribonucleoside</name>
        <dbReference type="ChEBI" id="CHEBI:142355"/>
    </ligand>
</feature>
<evidence type="ECO:0000256" key="2">
    <source>
        <dbReference type="ARBA" id="ARBA00006751"/>
    </source>
</evidence>
<dbReference type="SUPFAM" id="SSF53167">
    <property type="entry name" value="Purine and uridine phosphorylases"/>
    <property type="match status" value="1"/>
</dbReference>
<evidence type="ECO:0000256" key="4">
    <source>
        <dbReference type="ARBA" id="ARBA00013834"/>
    </source>
</evidence>
<comment type="caution">
    <text evidence="14">The sequence shown here is derived from an EMBL/GenBank/DDBJ whole genome shotgun (WGS) entry which is preliminary data.</text>
</comment>
<keyword evidence="5 11" id="KW-0328">Glycosyltransferase</keyword>
<evidence type="ECO:0000256" key="5">
    <source>
        <dbReference type="ARBA" id="ARBA00022676"/>
    </source>
</evidence>
<dbReference type="NCBIfam" id="TIGR01700">
    <property type="entry name" value="PNPH"/>
    <property type="match status" value="1"/>
</dbReference>
<comment type="catalytic activity">
    <reaction evidence="9">
        <text>2'-deoxyinosine + phosphate = 2-deoxy-alpha-D-ribose 1-phosphate + hypoxanthine</text>
        <dbReference type="Rhea" id="RHEA:27750"/>
        <dbReference type="ChEBI" id="CHEBI:17368"/>
        <dbReference type="ChEBI" id="CHEBI:28997"/>
        <dbReference type="ChEBI" id="CHEBI:43474"/>
        <dbReference type="ChEBI" id="CHEBI:57259"/>
        <dbReference type="EC" id="2.4.2.1"/>
    </reaction>
</comment>
<reference evidence="14" key="1">
    <citation type="submission" date="2022-04" db="EMBL/GenBank/DDBJ databases">
        <authorList>
            <person name="Xu L."/>
            <person name="Lv Z."/>
        </authorList>
    </citation>
    <scope>NUCLEOTIDE SEQUENCE</scope>
    <source>
        <strain evidence="14">LV_2022a</strain>
    </source>
</reference>
<feature type="domain" description="Nucleoside phosphorylase" evidence="13">
    <location>
        <begin position="45"/>
        <end position="287"/>
    </location>
</feature>
<feature type="binding site" evidence="12">
    <location>
        <position position="51"/>
    </location>
    <ligand>
        <name>phosphate</name>
        <dbReference type="ChEBI" id="CHEBI:43474"/>
    </ligand>
</feature>
<feature type="binding site" evidence="12">
    <location>
        <position position="238"/>
    </location>
    <ligand>
        <name>phosphate</name>
        <dbReference type="ChEBI" id="CHEBI:43474"/>
    </ligand>
</feature>
<dbReference type="NCBIfam" id="TIGR01697">
    <property type="entry name" value="PNPH-PUNA-XAPA"/>
    <property type="match status" value="1"/>
</dbReference>
<keyword evidence="15" id="KW-1185">Reference proteome</keyword>
<evidence type="ECO:0000259" key="13">
    <source>
        <dbReference type="Pfam" id="PF01048"/>
    </source>
</evidence>
<dbReference type="Pfam" id="PF01048">
    <property type="entry name" value="PNP_UDP_1"/>
    <property type="match status" value="1"/>
</dbReference>
<dbReference type="PANTHER" id="PTHR11904">
    <property type="entry name" value="METHYLTHIOADENOSINE/PURINE NUCLEOSIDE PHOSPHORYLASE"/>
    <property type="match status" value="1"/>
</dbReference>
<sequence length="303" mass="33247">MFNAEHYEPLARYLLVMPSTTVANIENVKKVADHIQKLTSIVPEVGIICGSGLGKLADGIEDKKIIPYKDIPNFPQTSVAGHSGNLVFGTISGRNVIVMQGRFHMYEGYSKDEIALPIRVMKILGVKILMVSNAAGGLNRSLKCGDFVILKDHIYFPGLGLNNILVGPNQDEFGPRFPALSDAYNTELRKLALQVAKQNSFEDIVHEGVYVMNGGPCYETPAECRMLLQLGCDVVGMSTIPEVIIARHCGIKVLAVSLVTNISVLEVDTQVIANHEEVLETSAKRAELMQLWFEKIIAKLPTN</sequence>
<name>A0AAE1ZJX6_SCHME</name>
<comment type="catalytic activity">
    <reaction evidence="10">
        <text>guanosine + phosphate = alpha-D-ribose 1-phosphate + guanine</text>
        <dbReference type="Rhea" id="RHEA:13233"/>
        <dbReference type="ChEBI" id="CHEBI:16235"/>
        <dbReference type="ChEBI" id="CHEBI:16750"/>
        <dbReference type="ChEBI" id="CHEBI:43474"/>
        <dbReference type="ChEBI" id="CHEBI:57720"/>
        <dbReference type="EC" id="2.4.2.1"/>
    </reaction>
</comment>
<evidence type="ECO:0000256" key="9">
    <source>
        <dbReference type="ARBA" id="ARBA00023950"/>
    </source>
</evidence>
<evidence type="ECO:0000256" key="3">
    <source>
        <dbReference type="ARBA" id="ARBA00011886"/>
    </source>
</evidence>
<dbReference type="GO" id="GO:0004731">
    <property type="term" value="F:purine-nucleoside phosphorylase activity"/>
    <property type="evidence" value="ECO:0007669"/>
    <property type="project" value="UniProtKB-EC"/>
</dbReference>
<accession>A0AAE1ZJX6</accession>
<feature type="binding site" evidence="12">
    <location>
        <position position="134"/>
    </location>
    <ligand>
        <name>phosphate</name>
        <dbReference type="ChEBI" id="CHEBI:43474"/>
    </ligand>
</feature>
<comment type="pathway">
    <text evidence="1 11">Purine metabolism; purine nucleoside salvage.</text>
</comment>
<dbReference type="NCBIfam" id="NF006054">
    <property type="entry name" value="PRK08202.1"/>
    <property type="match status" value="1"/>
</dbReference>
<dbReference type="InterPro" id="IPR035994">
    <property type="entry name" value="Nucleoside_phosphorylase_sf"/>
</dbReference>
<comment type="catalytic activity">
    <reaction evidence="7">
        <text>inosine + phosphate = alpha-D-ribose 1-phosphate + hypoxanthine</text>
        <dbReference type="Rhea" id="RHEA:27646"/>
        <dbReference type="ChEBI" id="CHEBI:17368"/>
        <dbReference type="ChEBI" id="CHEBI:17596"/>
        <dbReference type="ChEBI" id="CHEBI:43474"/>
        <dbReference type="ChEBI" id="CHEBI:57720"/>
        <dbReference type="EC" id="2.4.2.1"/>
    </reaction>
</comment>
<dbReference type="PIRSF" id="PIRSF000477">
    <property type="entry name" value="PurNPase"/>
    <property type="match status" value="1"/>
</dbReference>
<evidence type="ECO:0000256" key="11">
    <source>
        <dbReference type="PIRNR" id="PIRNR000477"/>
    </source>
</evidence>
<dbReference type="EC" id="2.4.2.1" evidence="3 11"/>
<dbReference type="Gene3D" id="3.40.50.1580">
    <property type="entry name" value="Nucleoside phosphorylase domain"/>
    <property type="match status" value="1"/>
</dbReference>
<evidence type="ECO:0000256" key="6">
    <source>
        <dbReference type="ARBA" id="ARBA00022679"/>
    </source>
</evidence>
<feature type="binding site" evidence="12">
    <location>
        <position position="82"/>
    </location>
    <ligand>
        <name>phosphate</name>
        <dbReference type="ChEBI" id="CHEBI:43474"/>
    </ligand>
</feature>
<evidence type="ECO:0000313" key="15">
    <source>
        <dbReference type="Proteomes" id="UP001292079"/>
    </source>
</evidence>
<dbReference type="InterPro" id="IPR011268">
    <property type="entry name" value="Purine_phosphorylase"/>
</dbReference>
<evidence type="ECO:0000313" key="14">
    <source>
        <dbReference type="EMBL" id="KAK4475641.1"/>
    </source>
</evidence>
<keyword evidence="6 11" id="KW-0808">Transferase</keyword>
<dbReference type="AlphaFoldDB" id="A0AAE1ZJX6"/>
<dbReference type="FunFam" id="3.40.50.1580:FF:000004">
    <property type="entry name" value="Purine nucleoside phosphorylase"/>
    <property type="match status" value="1"/>
</dbReference>